<dbReference type="RefSeq" id="WP_274260741.1">
    <property type="nucleotide sequence ID" value="NZ_CP117884.1"/>
</dbReference>
<evidence type="ECO:0000256" key="1">
    <source>
        <dbReference type="ARBA" id="ARBA00006252"/>
    </source>
</evidence>
<keyword evidence="5" id="KW-1185">Reference proteome</keyword>
<gene>
    <name evidence="4" type="ORF">PQ472_01495</name>
</gene>
<sequence>MKTVIVFDHPYTAAASENVPHHRAYLAAVCKRVITQLKDQGDTVDLIDLHADGFNPVMSADDLTAWRLSKPMNEQVADYQRRLAAADRIVFIFPIWWDMMPAMTKGFLEKVYAKNIMYSAKNMKTKLHGPRIDVVTTMTTPTWIYKWILGAPMVKMMHRGIVLKTRIGSFHWHNIDRVDKVSAAKRSQRLKQFKI</sequence>
<evidence type="ECO:0000256" key="2">
    <source>
        <dbReference type="ARBA" id="ARBA00023002"/>
    </source>
</evidence>
<dbReference type="PANTHER" id="PTHR10204:SF34">
    <property type="entry name" value="NAD(P)H DEHYDROGENASE [QUINONE] 1 ISOFORM 1"/>
    <property type="match status" value="1"/>
</dbReference>
<feature type="domain" description="Flavodoxin-like fold" evidence="3">
    <location>
        <begin position="1"/>
        <end position="182"/>
    </location>
</feature>
<dbReference type="Gene3D" id="3.40.50.360">
    <property type="match status" value="1"/>
</dbReference>
<dbReference type="EMBL" id="CP117884">
    <property type="protein sequence ID" value="WDF82945.1"/>
    <property type="molecule type" value="Genomic_DNA"/>
</dbReference>
<name>A0ABY7WYE2_9LACO</name>
<dbReference type="InterPro" id="IPR029039">
    <property type="entry name" value="Flavoprotein-like_sf"/>
</dbReference>
<reference evidence="4 5" key="1">
    <citation type="submission" date="2023-02" db="EMBL/GenBank/DDBJ databases">
        <title>Genome sequence of Lacticaseibacillus sp. KACC 23028.</title>
        <authorList>
            <person name="Kim S."/>
            <person name="Heo J."/>
            <person name="Kwon S.-W."/>
        </authorList>
    </citation>
    <scope>NUCLEOTIDE SEQUENCE [LARGE SCALE GENOMIC DNA]</scope>
    <source>
        <strain evidence="4 5">KACC 23028</strain>
    </source>
</reference>
<proteinExistence type="inferred from homology"/>
<dbReference type="InterPro" id="IPR003680">
    <property type="entry name" value="Flavodoxin_fold"/>
</dbReference>
<protein>
    <submittedName>
        <fullName evidence="4">NAD(P)H-dependent oxidoreductase</fullName>
    </submittedName>
</protein>
<dbReference type="Proteomes" id="UP001220377">
    <property type="component" value="Chromosome"/>
</dbReference>
<dbReference type="PANTHER" id="PTHR10204">
    <property type="entry name" value="NAD P H OXIDOREDUCTASE-RELATED"/>
    <property type="match status" value="1"/>
</dbReference>
<organism evidence="4 5">
    <name type="scientific">Lacticaseibacillus pabuli</name>
    <dbReference type="NCBI Taxonomy" id="3025672"/>
    <lineage>
        <taxon>Bacteria</taxon>
        <taxon>Bacillati</taxon>
        <taxon>Bacillota</taxon>
        <taxon>Bacilli</taxon>
        <taxon>Lactobacillales</taxon>
        <taxon>Lactobacillaceae</taxon>
        <taxon>Lacticaseibacillus</taxon>
    </lineage>
</organism>
<keyword evidence="2" id="KW-0560">Oxidoreductase</keyword>
<dbReference type="InterPro" id="IPR051545">
    <property type="entry name" value="NAD(P)H_dehydrogenase_qn"/>
</dbReference>
<dbReference type="Pfam" id="PF02525">
    <property type="entry name" value="Flavodoxin_2"/>
    <property type="match status" value="1"/>
</dbReference>
<evidence type="ECO:0000313" key="5">
    <source>
        <dbReference type="Proteomes" id="UP001220377"/>
    </source>
</evidence>
<evidence type="ECO:0000313" key="4">
    <source>
        <dbReference type="EMBL" id="WDF82945.1"/>
    </source>
</evidence>
<dbReference type="SUPFAM" id="SSF52218">
    <property type="entry name" value="Flavoproteins"/>
    <property type="match status" value="1"/>
</dbReference>
<comment type="similarity">
    <text evidence="1">Belongs to the NAD(P)H dehydrogenase (quinone) family.</text>
</comment>
<accession>A0ABY7WYE2</accession>
<evidence type="ECO:0000259" key="3">
    <source>
        <dbReference type="Pfam" id="PF02525"/>
    </source>
</evidence>